<dbReference type="AlphaFoldDB" id="A0ABD3DRG4"/>
<evidence type="ECO:0000256" key="1">
    <source>
        <dbReference type="SAM" id="SignalP"/>
    </source>
</evidence>
<feature type="chain" id="PRO_5044777725" evidence="1">
    <location>
        <begin position="28"/>
        <end position="84"/>
    </location>
</feature>
<name>A0ABD3DRG4_9LAMI</name>
<organism evidence="2 3">
    <name type="scientific">Castilleja foliolosa</name>
    <dbReference type="NCBI Taxonomy" id="1961234"/>
    <lineage>
        <taxon>Eukaryota</taxon>
        <taxon>Viridiplantae</taxon>
        <taxon>Streptophyta</taxon>
        <taxon>Embryophyta</taxon>
        <taxon>Tracheophyta</taxon>
        <taxon>Spermatophyta</taxon>
        <taxon>Magnoliopsida</taxon>
        <taxon>eudicotyledons</taxon>
        <taxon>Gunneridae</taxon>
        <taxon>Pentapetalae</taxon>
        <taxon>asterids</taxon>
        <taxon>lamiids</taxon>
        <taxon>Lamiales</taxon>
        <taxon>Orobanchaceae</taxon>
        <taxon>Pedicularideae</taxon>
        <taxon>Castillejinae</taxon>
        <taxon>Castilleja</taxon>
    </lineage>
</organism>
<sequence>MTTSFIKSLAIVFLMAVLIFPPGMVTGSHHKRLINGKCKKDSDCKKCHTPHYSCGKDKQCDCCTGSDCPNTHAPTPPTHAIIKP</sequence>
<dbReference type="EMBL" id="JAVIJP010000013">
    <property type="protein sequence ID" value="KAL3644856.1"/>
    <property type="molecule type" value="Genomic_DNA"/>
</dbReference>
<protein>
    <submittedName>
        <fullName evidence="2">Uncharacterized protein</fullName>
    </submittedName>
</protein>
<proteinExistence type="predicted"/>
<reference evidence="3" key="1">
    <citation type="journal article" date="2024" name="IScience">
        <title>Strigolactones Initiate the Formation of Haustorium-like Structures in Castilleja.</title>
        <authorList>
            <person name="Buerger M."/>
            <person name="Peterson D."/>
            <person name="Chory J."/>
        </authorList>
    </citation>
    <scope>NUCLEOTIDE SEQUENCE [LARGE SCALE GENOMIC DNA]</scope>
</reference>
<evidence type="ECO:0000313" key="2">
    <source>
        <dbReference type="EMBL" id="KAL3644856.1"/>
    </source>
</evidence>
<comment type="caution">
    <text evidence="2">The sequence shown here is derived from an EMBL/GenBank/DDBJ whole genome shotgun (WGS) entry which is preliminary data.</text>
</comment>
<gene>
    <name evidence="2" type="ORF">CASFOL_010036</name>
</gene>
<evidence type="ECO:0000313" key="3">
    <source>
        <dbReference type="Proteomes" id="UP001632038"/>
    </source>
</evidence>
<keyword evidence="1" id="KW-0732">Signal</keyword>
<keyword evidence="3" id="KW-1185">Reference proteome</keyword>
<dbReference type="Proteomes" id="UP001632038">
    <property type="component" value="Unassembled WGS sequence"/>
</dbReference>
<feature type="signal peptide" evidence="1">
    <location>
        <begin position="1"/>
        <end position="27"/>
    </location>
</feature>
<accession>A0ABD3DRG4</accession>